<dbReference type="PROSITE" id="PS01031">
    <property type="entry name" value="SHSP"/>
    <property type="match status" value="1"/>
</dbReference>
<evidence type="ECO:0000256" key="2">
    <source>
        <dbReference type="RuleBase" id="RU003616"/>
    </source>
</evidence>
<dbReference type="PANTHER" id="PTHR45640">
    <property type="entry name" value="HEAT SHOCK PROTEIN HSP-12.2-RELATED"/>
    <property type="match status" value="1"/>
</dbReference>
<comment type="caution">
    <text evidence="4">The sequence shown here is derived from an EMBL/GenBank/DDBJ whole genome shotgun (WGS) entry which is preliminary data.</text>
</comment>
<protein>
    <recommendedName>
        <fullName evidence="3">SHSP domain-containing protein</fullName>
    </recommendedName>
</protein>
<dbReference type="SUPFAM" id="SSF49764">
    <property type="entry name" value="HSP20-like chaperones"/>
    <property type="match status" value="1"/>
</dbReference>
<evidence type="ECO:0000259" key="3">
    <source>
        <dbReference type="PROSITE" id="PS01031"/>
    </source>
</evidence>
<evidence type="ECO:0000256" key="1">
    <source>
        <dbReference type="PROSITE-ProRule" id="PRU00285"/>
    </source>
</evidence>
<dbReference type="GO" id="GO:0005634">
    <property type="term" value="C:nucleus"/>
    <property type="evidence" value="ECO:0007669"/>
    <property type="project" value="TreeGrafter"/>
</dbReference>
<dbReference type="InterPro" id="IPR001436">
    <property type="entry name" value="Alpha-crystallin/sHSP_animal"/>
</dbReference>
<dbReference type="GO" id="GO:0005737">
    <property type="term" value="C:cytoplasm"/>
    <property type="evidence" value="ECO:0007669"/>
    <property type="project" value="TreeGrafter"/>
</dbReference>
<name>A0AAN5CLC5_9BILA</name>
<dbReference type="InterPro" id="IPR008978">
    <property type="entry name" value="HSP20-like_chaperone"/>
</dbReference>
<dbReference type="Pfam" id="PF00011">
    <property type="entry name" value="HSP20"/>
    <property type="match status" value="1"/>
</dbReference>
<gene>
    <name evidence="4" type="ORF">PMAYCL1PPCAC_16706</name>
</gene>
<keyword evidence="5" id="KW-1185">Reference proteome</keyword>
<accession>A0AAN5CLC5</accession>
<dbReference type="InterPro" id="IPR002068">
    <property type="entry name" value="A-crystallin/Hsp20_dom"/>
</dbReference>
<dbReference type="Gene3D" id="2.60.40.790">
    <property type="match status" value="1"/>
</dbReference>
<sequence length="154" mass="17407">MPLRRNRPCFDLALIHAFGEMFAEEQHGSYTPYWGGMSSEIENSLGGAIGGVENNKEKFAVKFDVSYFEPEEIKVRRTKVNVNGNDLTIEGDHEEKSVEYGSIKRSFVRTCRLPEDTNRDSLCSSLSDRGRLSVEAPKKTSNETQSRAIPVFRL</sequence>
<dbReference type="GO" id="GO:0036498">
    <property type="term" value="P:IRE1-mediated unfolded protein response"/>
    <property type="evidence" value="ECO:0007669"/>
    <property type="project" value="TreeGrafter"/>
</dbReference>
<dbReference type="GO" id="GO:0042026">
    <property type="term" value="P:protein refolding"/>
    <property type="evidence" value="ECO:0007669"/>
    <property type="project" value="TreeGrafter"/>
</dbReference>
<dbReference type="CDD" id="cd06526">
    <property type="entry name" value="metazoan_ACD"/>
    <property type="match status" value="1"/>
</dbReference>
<comment type="similarity">
    <text evidence="1 2">Belongs to the small heat shock protein (HSP20) family.</text>
</comment>
<dbReference type="GO" id="GO:0009408">
    <property type="term" value="P:response to heat"/>
    <property type="evidence" value="ECO:0007669"/>
    <property type="project" value="TreeGrafter"/>
</dbReference>
<dbReference type="Proteomes" id="UP001328107">
    <property type="component" value="Unassembled WGS sequence"/>
</dbReference>
<dbReference type="EMBL" id="BTRK01000004">
    <property type="protein sequence ID" value="GMR46511.1"/>
    <property type="molecule type" value="Genomic_DNA"/>
</dbReference>
<reference evidence="5" key="1">
    <citation type="submission" date="2022-10" db="EMBL/GenBank/DDBJ databases">
        <title>Genome assembly of Pristionchus species.</title>
        <authorList>
            <person name="Yoshida K."/>
            <person name="Sommer R.J."/>
        </authorList>
    </citation>
    <scope>NUCLEOTIDE SEQUENCE [LARGE SCALE GENOMIC DNA]</scope>
    <source>
        <strain evidence="5">RS5460</strain>
    </source>
</reference>
<dbReference type="GO" id="GO:0051082">
    <property type="term" value="F:unfolded protein binding"/>
    <property type="evidence" value="ECO:0007669"/>
    <property type="project" value="TreeGrafter"/>
</dbReference>
<evidence type="ECO:0000313" key="5">
    <source>
        <dbReference type="Proteomes" id="UP001328107"/>
    </source>
</evidence>
<proteinExistence type="inferred from homology"/>
<dbReference type="PANTHER" id="PTHR45640:SF32">
    <property type="entry name" value="STRESS-INDUCED PROTEIN 1"/>
    <property type="match status" value="1"/>
</dbReference>
<feature type="domain" description="SHSP" evidence="3">
    <location>
        <begin position="40"/>
        <end position="154"/>
    </location>
</feature>
<organism evidence="4 5">
    <name type="scientific">Pristionchus mayeri</name>
    <dbReference type="NCBI Taxonomy" id="1317129"/>
    <lineage>
        <taxon>Eukaryota</taxon>
        <taxon>Metazoa</taxon>
        <taxon>Ecdysozoa</taxon>
        <taxon>Nematoda</taxon>
        <taxon>Chromadorea</taxon>
        <taxon>Rhabditida</taxon>
        <taxon>Rhabditina</taxon>
        <taxon>Diplogasteromorpha</taxon>
        <taxon>Diplogasteroidea</taxon>
        <taxon>Neodiplogasteridae</taxon>
        <taxon>Pristionchus</taxon>
    </lineage>
</organism>
<evidence type="ECO:0000313" key="4">
    <source>
        <dbReference type="EMBL" id="GMR46511.1"/>
    </source>
</evidence>
<dbReference type="AlphaFoldDB" id="A0AAN5CLC5"/>